<dbReference type="GO" id="GO:0000184">
    <property type="term" value="P:nuclear-transcribed mRNA catabolic process, nonsense-mediated decay"/>
    <property type="evidence" value="ECO:0007669"/>
    <property type="project" value="UniProtKB-KW"/>
</dbReference>
<dbReference type="NCBIfam" id="NF003658">
    <property type="entry name" value="PRK05290.1"/>
    <property type="match status" value="1"/>
</dbReference>
<dbReference type="InterPro" id="IPR016100">
    <property type="entry name" value="Prismane_a-bundle"/>
</dbReference>
<feature type="region of interest" description="Disordered" evidence="8">
    <location>
        <begin position="42"/>
        <end position="106"/>
    </location>
</feature>
<accession>A0A2P6VHJ8</accession>
<evidence type="ECO:0000256" key="2">
    <source>
        <dbReference type="ARBA" id="ARBA00022490"/>
    </source>
</evidence>
<evidence type="ECO:0000256" key="1">
    <source>
        <dbReference type="ARBA" id="ARBA00005991"/>
    </source>
</evidence>
<dbReference type="EMBL" id="LHPF02000006">
    <property type="protein sequence ID" value="PSC73563.1"/>
    <property type="molecule type" value="Genomic_DNA"/>
</dbReference>
<feature type="compositionally biased region" description="Polar residues" evidence="8">
    <location>
        <begin position="158"/>
        <end position="169"/>
    </location>
</feature>
<dbReference type="InterPro" id="IPR010048">
    <property type="entry name" value="Hydroxylam_reduct"/>
</dbReference>
<evidence type="ECO:0000256" key="8">
    <source>
        <dbReference type="SAM" id="MobiDB-lite"/>
    </source>
</evidence>
<organism evidence="11 13">
    <name type="scientific">Micractinium conductrix</name>
    <dbReference type="NCBI Taxonomy" id="554055"/>
    <lineage>
        <taxon>Eukaryota</taxon>
        <taxon>Viridiplantae</taxon>
        <taxon>Chlorophyta</taxon>
        <taxon>core chlorophytes</taxon>
        <taxon>Trebouxiophyceae</taxon>
        <taxon>Chlorellales</taxon>
        <taxon>Chlorellaceae</taxon>
        <taxon>Chlorella clade</taxon>
        <taxon>Micractinium</taxon>
    </lineage>
</organism>
<dbReference type="CDD" id="cd12455">
    <property type="entry name" value="RRM_like_Smg4_UPF3"/>
    <property type="match status" value="1"/>
</dbReference>
<dbReference type="Pfam" id="PF03063">
    <property type="entry name" value="Prismane"/>
    <property type="match status" value="1"/>
</dbReference>
<evidence type="ECO:0000313" key="13">
    <source>
        <dbReference type="Proteomes" id="UP000239649"/>
    </source>
</evidence>
<feature type="region of interest" description="Disordered" evidence="8">
    <location>
        <begin position="158"/>
        <end position="211"/>
    </location>
</feature>
<dbReference type="GO" id="GO:0005737">
    <property type="term" value="C:cytoplasm"/>
    <property type="evidence" value="ECO:0007669"/>
    <property type="project" value="InterPro"/>
</dbReference>
<evidence type="ECO:0000256" key="5">
    <source>
        <dbReference type="ARBA" id="ARBA00023004"/>
    </source>
</evidence>
<dbReference type="EMBL" id="LHPF02000006">
    <property type="protein sequence ID" value="PSC73565.1"/>
    <property type="molecule type" value="Genomic_DNA"/>
</dbReference>
<keyword evidence="7" id="KW-0866">Nonsense-mediated mRNA decay</keyword>
<protein>
    <submittedName>
        <fullName evidence="12">Hydroxylamine reductase isoform A</fullName>
    </submittedName>
    <submittedName>
        <fullName evidence="11">Hydroxylamine reductase isoform B</fullName>
    </submittedName>
    <submittedName>
        <fullName evidence="10">Hydroxylamine reductase isoform C</fullName>
    </submittedName>
</protein>
<feature type="compositionally biased region" description="Low complexity" evidence="8">
    <location>
        <begin position="45"/>
        <end position="59"/>
    </location>
</feature>
<evidence type="ECO:0000256" key="3">
    <source>
        <dbReference type="ARBA" id="ARBA00022723"/>
    </source>
</evidence>
<comment type="similarity">
    <text evidence="1">Belongs to the RENT3 family.</text>
</comment>
<evidence type="ECO:0000256" key="6">
    <source>
        <dbReference type="ARBA" id="ARBA00023014"/>
    </source>
</evidence>
<dbReference type="Pfam" id="PF03467">
    <property type="entry name" value="Smg4_UPF3"/>
    <property type="match status" value="1"/>
</dbReference>
<feature type="compositionally biased region" description="Low complexity" evidence="8">
    <location>
        <begin position="274"/>
        <end position="285"/>
    </location>
</feature>
<dbReference type="GO" id="GO:0046872">
    <property type="term" value="F:metal ion binding"/>
    <property type="evidence" value="ECO:0007669"/>
    <property type="project" value="UniProtKB-KW"/>
</dbReference>
<keyword evidence="13" id="KW-1185">Reference proteome</keyword>
<feature type="compositionally biased region" description="Low complexity" evidence="8">
    <location>
        <begin position="594"/>
        <end position="647"/>
    </location>
</feature>
<evidence type="ECO:0000313" key="11">
    <source>
        <dbReference type="EMBL" id="PSC73564.1"/>
    </source>
</evidence>
<dbReference type="InterPro" id="IPR005120">
    <property type="entry name" value="UPF3_dom"/>
</dbReference>
<dbReference type="GO" id="GO:0042542">
    <property type="term" value="P:response to hydrogen peroxide"/>
    <property type="evidence" value="ECO:0007669"/>
    <property type="project" value="TreeGrafter"/>
</dbReference>
<keyword evidence="4" id="KW-0560">Oxidoreductase</keyword>
<reference evidence="11 13" key="1">
    <citation type="journal article" date="2018" name="Plant J.">
        <title>Genome sequences of Chlorella sorokiniana UTEX 1602 and Micractinium conductrix SAG 241.80: implications to maltose excretion by a green alga.</title>
        <authorList>
            <person name="Arriola M.B."/>
            <person name="Velmurugan N."/>
            <person name="Zhang Y."/>
            <person name="Plunkett M.H."/>
            <person name="Hondzo H."/>
            <person name="Barney B.M."/>
        </authorList>
    </citation>
    <scope>NUCLEOTIDE SEQUENCE [LARGE SCALE GENOMIC DNA]</scope>
    <source>
        <strain evidence="11 13">SAG 241.80</strain>
    </source>
</reference>
<dbReference type="Gene3D" id="3.40.50.2030">
    <property type="match status" value="2"/>
</dbReference>
<dbReference type="GO" id="GO:0004601">
    <property type="term" value="F:peroxidase activity"/>
    <property type="evidence" value="ECO:0007669"/>
    <property type="project" value="TreeGrafter"/>
</dbReference>
<sequence>MGRKKSKGNAKVELAECPACGVMLRKTTIGLHVNRCLEKRERLDQQQQPLDDGGAADFPTSPPPGSFGVGPSPGSGGGVLHPAFGAASGNAAEETAAAAEEGEEEGAAEIFRSHPKGHFREYEVFDGGSVAEAASHAELLQCGGLYAAMWQHQLEGPSFSQQQEAFQRASQREEHDDTGNSAEETAAAAKEEEEEEGAAAMHEGEDSDEDEALQCAFPASGAASDGLPACVPACCCCRHQDGCRPGSDGGLLQHLLHLLWRQPSDWQQQLDDNGAPGLSASLPSGPGAGPSPPPRLQKPAPSPWLPAIDAANRGGEMALPERLKVVVRRLPPNLPEETFRETLGDWIDRADWFSYVPGKASAKELVHSRAYLRLRDAVDVPRFQAAWDGHAFVNERGTQFRCQVEYAAYQKVPRSRVKRDPKEGSLDRDADYQAFCERLKAGPEPAAPAEAQEGGAAAPAGVVVTALMQYLKDKRNPKPVLVAARRGTAKPGAAGGAAGGRGKGAAAASGAAAAGGKAQGKAAGKPAAGGRKGDANAAAPAAAQAARGPTAPAVVKVVKKASAGSGAAAAKKAAPAAQPAAEAAAKPGILRRPAGAAAGAAPQQQQQQQAVKQQAQAAQPKVLVRARQAAHADAPAAAAPQATPEAGQSGGGSAEEASKRKPERVRSGFGTYQCEQTTKGTGCTTVGVCGKTPQTAMLQDLLTYSLKGLGCWAHFARSQGVEVPTEVYSLLNAATFATLTNVNFDDARFKEYIQQAHQLREEVERKVRQSGVDEPIPTPGNLPWFDLLAHPAAWKLNSTYLSKASLDQLVALGKMTSLEHRRHVVDPTLLGLHEMLTYGLRGLAAYSHHAEVLGQRDPEVDEFLAKCYAFLCSEDALDLGKTLAMVDECGAAGLKGMRLLDHGHTSKFGHPEPTPVRITPKKGKAILISGHDLQDTYDLLAQTEGKGINIWTHGELLPAHGYPAIKKRFPHLVGNYGGAWYRQQKDFAEFSGPILNDRIFTTGEVGWAGVPHLEGRMGKTKDYSAVISKALELPGFTEEPPESEANRVREVVKAVKEGNLKHIFLIGGCDGSEPERRYFGKVADATPQDTVLLTLGCGKFRFYDRDYGMLPNTPLPRLVDMGQCNDAYSAVVVASKLAEVFGTDVNGLPLSLDLSWLEQKAVIILLTLLHLNVKNMRIGPKAPAFLTPEALKVVVDKWNLQITDVKHPEEDVKKMLAGQ</sequence>
<dbReference type="GO" id="GO:0003676">
    <property type="term" value="F:nucleic acid binding"/>
    <property type="evidence" value="ECO:0007669"/>
    <property type="project" value="InterPro"/>
</dbReference>
<feature type="region of interest" description="Disordered" evidence="8">
    <location>
        <begin position="594"/>
        <end position="666"/>
    </location>
</feature>
<dbReference type="GO" id="GO:0051536">
    <property type="term" value="F:iron-sulfur cluster binding"/>
    <property type="evidence" value="ECO:0007669"/>
    <property type="project" value="UniProtKB-KW"/>
</dbReference>
<feature type="region of interest" description="Disordered" evidence="8">
    <location>
        <begin position="267"/>
        <end position="308"/>
    </location>
</feature>
<dbReference type="GO" id="GO:0050418">
    <property type="term" value="F:hydroxylamine reductase activity"/>
    <property type="evidence" value="ECO:0007669"/>
    <property type="project" value="TreeGrafter"/>
</dbReference>
<dbReference type="InterPro" id="IPR011254">
    <property type="entry name" value="Prismane-like_sf"/>
</dbReference>
<dbReference type="OrthoDB" id="18087at2759"/>
<dbReference type="STRING" id="554055.A0A2P6VHJ8"/>
<dbReference type="Gene3D" id="1.20.1270.20">
    <property type="match status" value="2"/>
</dbReference>
<name>A0A2P6VHJ8_9CHLO</name>
<keyword evidence="3" id="KW-0479">Metal-binding</keyword>
<feature type="compositionally biased region" description="Basic and acidic residues" evidence="8">
    <location>
        <begin position="656"/>
        <end position="666"/>
    </location>
</feature>
<dbReference type="Proteomes" id="UP000239649">
    <property type="component" value="Unassembled WGS sequence"/>
</dbReference>
<evidence type="ECO:0000256" key="4">
    <source>
        <dbReference type="ARBA" id="ARBA00023002"/>
    </source>
</evidence>
<reference evidence="11" key="2">
    <citation type="submission" date="2018-02" db="EMBL/GenBank/DDBJ databases">
        <authorList>
            <person name="Cohen D.B."/>
            <person name="Kent A.D."/>
        </authorList>
    </citation>
    <scope>NUCLEOTIDE SEQUENCE</scope>
    <source>
        <strain evidence="11">SAG 241.80</strain>
    </source>
</reference>
<dbReference type="SUPFAM" id="SSF54928">
    <property type="entry name" value="RNA-binding domain, RBD"/>
    <property type="match status" value="1"/>
</dbReference>
<dbReference type="PANTHER" id="PTHR30109">
    <property type="entry name" value="HYDROXYLAMINE REDUCTASE"/>
    <property type="match status" value="1"/>
</dbReference>
<dbReference type="HAMAP" id="MF_00069">
    <property type="entry name" value="Hydroxylam_reduct"/>
    <property type="match status" value="1"/>
</dbReference>
<feature type="domain" description="UPF3" evidence="9">
    <location>
        <begin position="321"/>
        <end position="475"/>
    </location>
</feature>
<dbReference type="InterPro" id="IPR016099">
    <property type="entry name" value="Prismane-like_a/b-sand"/>
</dbReference>
<dbReference type="EMBL" id="LHPF02000006">
    <property type="protein sequence ID" value="PSC73564.1"/>
    <property type="molecule type" value="Genomic_DNA"/>
</dbReference>
<keyword evidence="5" id="KW-0408">Iron</keyword>
<feature type="region of interest" description="Disordered" evidence="8">
    <location>
        <begin position="515"/>
        <end position="535"/>
    </location>
</feature>
<gene>
    <name evidence="11" type="ORF">C2E20_2906</name>
</gene>
<evidence type="ECO:0000313" key="12">
    <source>
        <dbReference type="EMBL" id="PSC73565.1"/>
    </source>
</evidence>
<dbReference type="AlphaFoldDB" id="A0A2P6VHJ8"/>
<keyword evidence="2" id="KW-0963">Cytoplasm</keyword>
<dbReference type="InterPro" id="IPR012677">
    <property type="entry name" value="Nucleotide-bd_a/b_plait_sf"/>
</dbReference>
<comment type="caution">
    <text evidence="11">The sequence shown here is derived from an EMBL/GenBank/DDBJ whole genome shotgun (WGS) entry which is preliminary data.</text>
</comment>
<keyword evidence="6" id="KW-0411">Iron-sulfur</keyword>
<feature type="compositionally biased region" description="Gly residues" evidence="8">
    <location>
        <begin position="67"/>
        <end position="79"/>
    </location>
</feature>
<evidence type="ECO:0000256" key="7">
    <source>
        <dbReference type="ARBA" id="ARBA00023161"/>
    </source>
</evidence>
<dbReference type="SUPFAM" id="SSF56821">
    <property type="entry name" value="Prismane protein-like"/>
    <property type="match status" value="1"/>
</dbReference>
<dbReference type="PANTHER" id="PTHR30109:SF0">
    <property type="entry name" value="HYDROXYLAMINE REDUCTASE"/>
    <property type="match status" value="1"/>
</dbReference>
<feature type="compositionally biased region" description="Pro residues" evidence="8">
    <location>
        <begin position="289"/>
        <end position="304"/>
    </location>
</feature>
<dbReference type="NCBIfam" id="TIGR01703">
    <property type="entry name" value="hybrid_clust"/>
    <property type="match status" value="1"/>
</dbReference>
<dbReference type="Gene3D" id="3.30.70.330">
    <property type="match status" value="1"/>
</dbReference>
<dbReference type="InterPro" id="IPR004137">
    <property type="entry name" value="HCP/CODH"/>
</dbReference>
<dbReference type="InterPro" id="IPR035979">
    <property type="entry name" value="RBD_domain_sf"/>
</dbReference>
<feature type="compositionally biased region" description="Low complexity" evidence="8">
    <location>
        <begin position="85"/>
        <end position="99"/>
    </location>
</feature>
<proteinExistence type="inferred from homology"/>
<evidence type="ECO:0000259" key="9">
    <source>
        <dbReference type="Pfam" id="PF03467"/>
    </source>
</evidence>
<evidence type="ECO:0000313" key="10">
    <source>
        <dbReference type="EMBL" id="PSC73563.1"/>
    </source>
</evidence>